<dbReference type="Proteomes" id="UP000478052">
    <property type="component" value="Unassembled WGS sequence"/>
</dbReference>
<keyword evidence="2" id="KW-1185">Reference proteome</keyword>
<name>A0A6G0YD52_APHCR</name>
<reference evidence="1 2" key="1">
    <citation type="submission" date="2019-08" db="EMBL/GenBank/DDBJ databases">
        <title>Whole genome of Aphis craccivora.</title>
        <authorList>
            <person name="Voronova N.V."/>
            <person name="Shulinski R.S."/>
            <person name="Bandarenka Y.V."/>
            <person name="Zhorov D.G."/>
            <person name="Warner D."/>
        </authorList>
    </citation>
    <scope>NUCLEOTIDE SEQUENCE [LARGE SCALE GENOMIC DNA]</scope>
    <source>
        <strain evidence="1">180601</strain>
        <tissue evidence="1">Whole Body</tissue>
    </source>
</reference>
<organism evidence="1 2">
    <name type="scientific">Aphis craccivora</name>
    <name type="common">Cowpea aphid</name>
    <dbReference type="NCBI Taxonomy" id="307492"/>
    <lineage>
        <taxon>Eukaryota</taxon>
        <taxon>Metazoa</taxon>
        <taxon>Ecdysozoa</taxon>
        <taxon>Arthropoda</taxon>
        <taxon>Hexapoda</taxon>
        <taxon>Insecta</taxon>
        <taxon>Pterygota</taxon>
        <taxon>Neoptera</taxon>
        <taxon>Paraneoptera</taxon>
        <taxon>Hemiptera</taxon>
        <taxon>Sternorrhyncha</taxon>
        <taxon>Aphidomorpha</taxon>
        <taxon>Aphidoidea</taxon>
        <taxon>Aphididae</taxon>
        <taxon>Aphidini</taxon>
        <taxon>Aphis</taxon>
        <taxon>Aphis</taxon>
    </lineage>
</organism>
<dbReference type="SUPFAM" id="SSF53098">
    <property type="entry name" value="Ribonuclease H-like"/>
    <property type="match status" value="1"/>
</dbReference>
<dbReference type="EMBL" id="VUJU01004722">
    <property type="protein sequence ID" value="KAF0753476.1"/>
    <property type="molecule type" value="Genomic_DNA"/>
</dbReference>
<dbReference type="InterPro" id="IPR012337">
    <property type="entry name" value="RNaseH-like_sf"/>
</dbReference>
<dbReference type="PANTHER" id="PTHR47501">
    <property type="entry name" value="TRANSPOSASE-RELATED"/>
    <property type="match status" value="1"/>
</dbReference>
<evidence type="ECO:0000313" key="1">
    <source>
        <dbReference type="EMBL" id="KAF0753476.1"/>
    </source>
</evidence>
<proteinExistence type="predicted"/>
<evidence type="ECO:0008006" key="3">
    <source>
        <dbReference type="Google" id="ProtNLM"/>
    </source>
</evidence>
<sequence length="519" mass="59256">MNENVLMKWPSINKYFEQLESDCQNNLLFKCLLCMPKIKKISTSKSSNSNLRTHIKLVHPNDLDNFNNSAKKRSNTSLNQCSKQLKIEEVGKISVKKLTQAEFDAANLQLIVSCTVQWIDPQTLQRHSKGLACRRMIDRHTYDHIAEAIDNAANFVKAFRVFNNDNGNSIQENGDFDELDNPRPIEISDVLDNVNIEKTLNFSLPPHQRCAAHTLNLIATGDILEAEKDATYKTISRRVFSKCQSIFNKQNQSTLCADKVKEILGRYLITPNATRWNSYYDAINCIVENIDKIDDICIKLELVSFSRPREVGFLKEYCKVMKPLSKALDVLQGDKSVCLGFLLPTINAVHKSLNGLNNNVVFCKPLILALKRGLNKRFNNYFMSKSCQVAASLIPKFKLNWTANENRDEIKQDLIEIFENSDSEDDFLCFRENEIISENNDSELLINNYLSNSNLTQPLDLPKALKDAYIKYNTAVPSSAHVERLFSAGGQLYDKRRGSMCDKNVEMSLLLKFNKFFDD</sequence>
<accession>A0A6G0YD52</accession>
<protein>
    <recommendedName>
        <fullName evidence="3">BED-type domain-containing protein</fullName>
    </recommendedName>
</protein>
<evidence type="ECO:0000313" key="2">
    <source>
        <dbReference type="Proteomes" id="UP000478052"/>
    </source>
</evidence>
<comment type="caution">
    <text evidence="1">The sequence shown here is derived from an EMBL/GenBank/DDBJ whole genome shotgun (WGS) entry which is preliminary data.</text>
</comment>
<dbReference type="PANTHER" id="PTHR47501:SF5">
    <property type="entry name" value="HAT C-TERMINAL DIMERISATION DOMAIN-CONTAINING PROTEIN"/>
    <property type="match status" value="1"/>
</dbReference>
<dbReference type="OrthoDB" id="6620630at2759"/>
<gene>
    <name evidence="1" type="ORF">FWK35_00014868</name>
</gene>
<dbReference type="AlphaFoldDB" id="A0A6G0YD52"/>